<dbReference type="PANTHER" id="PTHR30506">
    <property type="entry name" value="INNER MEMBRANE PROTEIN"/>
    <property type="match status" value="1"/>
</dbReference>
<comment type="caution">
    <text evidence="9">The sequence shown here is derived from an EMBL/GenBank/DDBJ whole genome shotgun (WGS) entry which is preliminary data.</text>
</comment>
<evidence type="ECO:0000256" key="1">
    <source>
        <dbReference type="ARBA" id="ARBA00004651"/>
    </source>
</evidence>
<evidence type="ECO:0000256" key="3">
    <source>
        <dbReference type="ARBA" id="ARBA00022475"/>
    </source>
</evidence>
<evidence type="ECO:0000259" key="8">
    <source>
        <dbReference type="Pfam" id="PF03458"/>
    </source>
</evidence>
<keyword evidence="4 7" id="KW-0812">Transmembrane</keyword>
<proteinExistence type="inferred from homology"/>
<evidence type="ECO:0000313" key="9">
    <source>
        <dbReference type="EMBL" id="MBS2963072.1"/>
    </source>
</evidence>
<reference evidence="9" key="1">
    <citation type="submission" date="2021-04" db="EMBL/GenBank/DDBJ databases">
        <title>Genome based classification of Actinospica acidithermotolerans sp. nov., an actinobacterium isolated from an Indonesian hot spring.</title>
        <authorList>
            <person name="Kusuma A.B."/>
            <person name="Putra K.E."/>
            <person name="Nafisah S."/>
            <person name="Loh J."/>
            <person name="Nouioui I."/>
            <person name="Goodfellow M."/>
        </authorList>
    </citation>
    <scope>NUCLEOTIDE SEQUENCE</scope>
    <source>
        <strain evidence="9">DSM 45618</strain>
    </source>
</reference>
<dbReference type="Pfam" id="PF03458">
    <property type="entry name" value="Gly_transporter"/>
    <property type="match status" value="2"/>
</dbReference>
<protein>
    <submittedName>
        <fullName evidence="9">TRIC cation channel family protein</fullName>
    </submittedName>
</protein>
<dbReference type="GO" id="GO:0005886">
    <property type="term" value="C:plasma membrane"/>
    <property type="evidence" value="ECO:0007669"/>
    <property type="project" value="UniProtKB-SubCell"/>
</dbReference>
<name>A0A8J7WMV7_9ACTN</name>
<feature type="domain" description="Glycine transporter" evidence="8">
    <location>
        <begin position="102"/>
        <end position="174"/>
    </location>
</feature>
<keyword evidence="3" id="KW-1003">Cell membrane</keyword>
<gene>
    <name evidence="9" type="ORF">KGA66_08455</name>
</gene>
<dbReference type="AlphaFoldDB" id="A0A8J7WMV7"/>
<evidence type="ECO:0000256" key="5">
    <source>
        <dbReference type="ARBA" id="ARBA00022989"/>
    </source>
</evidence>
<dbReference type="RefSeq" id="WP_211466418.1">
    <property type="nucleotide sequence ID" value="NZ_JAGSXH010000020.1"/>
</dbReference>
<feature type="transmembrane region" description="Helical" evidence="7">
    <location>
        <begin position="31"/>
        <end position="51"/>
    </location>
</feature>
<feature type="transmembrane region" description="Helical" evidence="7">
    <location>
        <begin position="6"/>
        <end position="24"/>
    </location>
</feature>
<keyword evidence="10" id="KW-1185">Reference proteome</keyword>
<sequence>MHLPILFDLLGVFSAAASGALTGIRKGLDLVGILVLGAATGLGGGAVRDVLIGAHPPAFLVDWRYLTTATLAALGVVVVEYRLAAVGPLLRERVRLSTAYLTVDSLTLGFFAVSGTGKALRYGLAPVPAALMGVLTAVGGGVIRDMLVAEVPTVLRREFYAIPAALGSVLVAAVDRYTTALTPLAFAAAGLTAALRMVAARRGWHARLSRPPRAEEPR</sequence>
<evidence type="ECO:0000256" key="4">
    <source>
        <dbReference type="ARBA" id="ARBA00022692"/>
    </source>
</evidence>
<evidence type="ECO:0000256" key="6">
    <source>
        <dbReference type="ARBA" id="ARBA00023136"/>
    </source>
</evidence>
<keyword evidence="5 7" id="KW-1133">Transmembrane helix</keyword>
<comment type="similarity">
    <text evidence="2">Belongs to the UPF0126 family.</text>
</comment>
<dbReference type="EMBL" id="JAGSXH010000020">
    <property type="protein sequence ID" value="MBS2963072.1"/>
    <property type="molecule type" value="Genomic_DNA"/>
</dbReference>
<comment type="subcellular location">
    <subcellularLocation>
        <location evidence="1">Cell membrane</location>
        <topology evidence="1">Multi-pass membrane protein</topology>
    </subcellularLocation>
</comment>
<evidence type="ECO:0000256" key="7">
    <source>
        <dbReference type="SAM" id="Phobius"/>
    </source>
</evidence>
<organism evidence="9 10">
    <name type="scientific">Actinocrinis puniceicyclus</name>
    <dbReference type="NCBI Taxonomy" id="977794"/>
    <lineage>
        <taxon>Bacteria</taxon>
        <taxon>Bacillati</taxon>
        <taxon>Actinomycetota</taxon>
        <taxon>Actinomycetes</taxon>
        <taxon>Catenulisporales</taxon>
        <taxon>Actinospicaceae</taxon>
        <taxon>Actinocrinis</taxon>
    </lineage>
</organism>
<evidence type="ECO:0000313" key="10">
    <source>
        <dbReference type="Proteomes" id="UP000677913"/>
    </source>
</evidence>
<dbReference type="Proteomes" id="UP000677913">
    <property type="component" value="Unassembled WGS sequence"/>
</dbReference>
<feature type="transmembrane region" description="Helical" evidence="7">
    <location>
        <begin position="127"/>
        <end position="147"/>
    </location>
</feature>
<dbReference type="PANTHER" id="PTHR30506:SF3">
    <property type="entry name" value="UPF0126 INNER MEMBRANE PROTEIN YADS-RELATED"/>
    <property type="match status" value="1"/>
</dbReference>
<accession>A0A8J7WMV7</accession>
<feature type="transmembrane region" description="Helical" evidence="7">
    <location>
        <begin position="63"/>
        <end position="84"/>
    </location>
</feature>
<dbReference type="InterPro" id="IPR005115">
    <property type="entry name" value="Gly_transporter"/>
</dbReference>
<feature type="domain" description="Glycine transporter" evidence="8">
    <location>
        <begin position="6"/>
        <end position="79"/>
    </location>
</feature>
<keyword evidence="6 7" id="KW-0472">Membrane</keyword>
<evidence type="ECO:0000256" key="2">
    <source>
        <dbReference type="ARBA" id="ARBA00008193"/>
    </source>
</evidence>
<feature type="transmembrane region" description="Helical" evidence="7">
    <location>
        <begin position="180"/>
        <end position="199"/>
    </location>
</feature>